<dbReference type="SMART" id="SM00065">
    <property type="entry name" value="GAF"/>
    <property type="match status" value="1"/>
</dbReference>
<dbReference type="SUPFAM" id="SSF55781">
    <property type="entry name" value="GAF domain-like"/>
    <property type="match status" value="1"/>
</dbReference>
<protein>
    <submittedName>
        <fullName evidence="6">ANTAR domain-containing protein</fullName>
    </submittedName>
</protein>
<dbReference type="InterPro" id="IPR029016">
    <property type="entry name" value="GAF-like_dom_sf"/>
</dbReference>
<keyword evidence="2" id="KW-0418">Kinase</keyword>
<dbReference type="Pfam" id="PF13185">
    <property type="entry name" value="GAF_2"/>
    <property type="match status" value="1"/>
</dbReference>
<evidence type="ECO:0000256" key="1">
    <source>
        <dbReference type="ARBA" id="ARBA00022679"/>
    </source>
</evidence>
<evidence type="ECO:0000256" key="3">
    <source>
        <dbReference type="ARBA" id="ARBA00023015"/>
    </source>
</evidence>
<keyword evidence="4" id="KW-0804">Transcription</keyword>
<dbReference type="PIRSF" id="PIRSF036625">
    <property type="entry name" value="GAF_ANTAR"/>
    <property type="match status" value="1"/>
</dbReference>
<keyword evidence="1" id="KW-0808">Transferase</keyword>
<evidence type="ECO:0000259" key="5">
    <source>
        <dbReference type="PROSITE" id="PS50921"/>
    </source>
</evidence>
<dbReference type="SUPFAM" id="SSF52172">
    <property type="entry name" value="CheY-like"/>
    <property type="match status" value="1"/>
</dbReference>
<dbReference type="Gene3D" id="1.10.10.10">
    <property type="entry name" value="Winged helix-like DNA-binding domain superfamily/Winged helix DNA-binding domain"/>
    <property type="match status" value="1"/>
</dbReference>
<dbReference type="InterPro" id="IPR003018">
    <property type="entry name" value="GAF"/>
</dbReference>
<dbReference type="InterPro" id="IPR005561">
    <property type="entry name" value="ANTAR"/>
</dbReference>
<accession>A0A4Q2SHV8</accession>
<dbReference type="Proteomes" id="UP000291101">
    <property type="component" value="Unassembled WGS sequence"/>
</dbReference>
<keyword evidence="7" id="KW-1185">Reference proteome</keyword>
<dbReference type="GO" id="GO:0003723">
    <property type="term" value="F:RNA binding"/>
    <property type="evidence" value="ECO:0007669"/>
    <property type="project" value="InterPro"/>
</dbReference>
<dbReference type="Pfam" id="PF03861">
    <property type="entry name" value="ANTAR"/>
    <property type="match status" value="1"/>
</dbReference>
<feature type="domain" description="ANTAR" evidence="5">
    <location>
        <begin position="177"/>
        <end position="238"/>
    </location>
</feature>
<name>A0A4Q2SHV8_9ACTN</name>
<evidence type="ECO:0000256" key="2">
    <source>
        <dbReference type="ARBA" id="ARBA00022777"/>
    </source>
</evidence>
<dbReference type="InterPro" id="IPR036388">
    <property type="entry name" value="WH-like_DNA-bd_sf"/>
</dbReference>
<gene>
    <name evidence="6" type="ORF">EUA94_20270</name>
</gene>
<dbReference type="GO" id="GO:0016301">
    <property type="term" value="F:kinase activity"/>
    <property type="evidence" value="ECO:0007669"/>
    <property type="project" value="UniProtKB-KW"/>
</dbReference>
<dbReference type="PROSITE" id="PS50921">
    <property type="entry name" value="ANTAR"/>
    <property type="match status" value="1"/>
</dbReference>
<dbReference type="InterPro" id="IPR012074">
    <property type="entry name" value="GAF_ANTAR"/>
</dbReference>
<reference evidence="6 7" key="1">
    <citation type="submission" date="2019-01" db="EMBL/GenBank/DDBJ databases">
        <title>Novel species of Nocardioides.</title>
        <authorList>
            <person name="Liu Q."/>
            <person name="X Y.-H."/>
        </authorList>
    </citation>
    <scope>NUCLEOTIDE SEQUENCE [LARGE SCALE GENOMIC DNA]</scope>
    <source>
        <strain evidence="6 7">HLT2-9</strain>
    </source>
</reference>
<dbReference type="SMART" id="SM01012">
    <property type="entry name" value="ANTAR"/>
    <property type="match status" value="1"/>
</dbReference>
<dbReference type="EMBL" id="SDWV01000029">
    <property type="protein sequence ID" value="RYC04902.1"/>
    <property type="molecule type" value="Genomic_DNA"/>
</dbReference>
<dbReference type="AlphaFoldDB" id="A0A4Q2SHV8"/>
<proteinExistence type="predicted"/>
<keyword evidence="3" id="KW-0805">Transcription regulation</keyword>
<dbReference type="InterPro" id="IPR011006">
    <property type="entry name" value="CheY-like_superfamily"/>
</dbReference>
<evidence type="ECO:0000313" key="6">
    <source>
        <dbReference type="EMBL" id="RYC04902.1"/>
    </source>
</evidence>
<comment type="caution">
    <text evidence="6">The sequence shown here is derived from an EMBL/GenBank/DDBJ whole genome shotgun (WGS) entry which is preliminary data.</text>
</comment>
<sequence>MSTPVMGGVCIVSHDPQVSPDDDLRDELAAAAREMQDDSPQEAMQRAVMLATEIIPGCAAAGVCVVHRGDRIDTHATSNDALKEIDVLQHELDEGPCLDALREDHTVRSDDLSTDDRWPSWGPRVVERLGIRSSVSYRLYLTDQDLGALNLYGKDASAFTDEDVHDGLALAAHVSVALAAAQKVQQLETALGGRTVIAQATGILMERFDLDPDRAFSVLSRMSQQNNVKLRVLAQQIVTTRQLPTT</sequence>
<dbReference type="OrthoDB" id="7466251at2"/>
<evidence type="ECO:0000313" key="7">
    <source>
        <dbReference type="Proteomes" id="UP000291101"/>
    </source>
</evidence>
<dbReference type="Gene3D" id="3.30.450.40">
    <property type="match status" value="1"/>
</dbReference>
<organism evidence="6 7">
    <name type="scientific">Nocardioides zhouii</name>
    <dbReference type="NCBI Taxonomy" id="1168729"/>
    <lineage>
        <taxon>Bacteria</taxon>
        <taxon>Bacillati</taxon>
        <taxon>Actinomycetota</taxon>
        <taxon>Actinomycetes</taxon>
        <taxon>Propionibacteriales</taxon>
        <taxon>Nocardioidaceae</taxon>
        <taxon>Nocardioides</taxon>
    </lineage>
</organism>
<evidence type="ECO:0000256" key="4">
    <source>
        <dbReference type="ARBA" id="ARBA00023163"/>
    </source>
</evidence>